<dbReference type="PANTHER" id="PTHR42852">
    <property type="entry name" value="THIOL:DISULFIDE INTERCHANGE PROTEIN DSBE"/>
    <property type="match status" value="1"/>
</dbReference>
<dbReference type="CDD" id="cd02966">
    <property type="entry name" value="TlpA_like_family"/>
    <property type="match status" value="1"/>
</dbReference>
<reference evidence="2" key="1">
    <citation type="submission" date="2018-06" db="EMBL/GenBank/DDBJ databases">
        <authorList>
            <person name="Zhirakovskaya E."/>
        </authorList>
    </citation>
    <scope>NUCLEOTIDE SEQUENCE</scope>
</reference>
<name>A0A3B1A6Q1_9ZZZZ</name>
<dbReference type="PANTHER" id="PTHR42852:SF18">
    <property type="entry name" value="CHROMOSOME UNDETERMINED SCAFFOLD_47, WHOLE GENOME SHOTGUN SEQUENCE"/>
    <property type="match status" value="1"/>
</dbReference>
<dbReference type="AlphaFoldDB" id="A0A3B1A6Q1"/>
<dbReference type="InterPro" id="IPR050553">
    <property type="entry name" value="Thioredoxin_ResA/DsbE_sf"/>
</dbReference>
<accession>A0A3B1A6Q1</accession>
<organism evidence="2">
    <name type="scientific">hydrothermal vent metagenome</name>
    <dbReference type="NCBI Taxonomy" id="652676"/>
    <lineage>
        <taxon>unclassified sequences</taxon>
        <taxon>metagenomes</taxon>
        <taxon>ecological metagenomes</taxon>
    </lineage>
</organism>
<dbReference type="Gene3D" id="3.40.30.10">
    <property type="entry name" value="Glutaredoxin"/>
    <property type="match status" value="1"/>
</dbReference>
<dbReference type="PROSITE" id="PS51352">
    <property type="entry name" value="THIOREDOXIN_2"/>
    <property type="match status" value="1"/>
</dbReference>
<dbReference type="SUPFAM" id="SSF52833">
    <property type="entry name" value="Thioredoxin-like"/>
    <property type="match status" value="1"/>
</dbReference>
<sequence length="162" mass="18741">MFSHLPAFSVTLLLFFTLPTFAVEPAPDFTLPSFPDNREISLKDFKGRVVYLDFWATWCPPCRKSFPWMDEMHERYKDEGLSIIAVSVDKKREQIEQFIKKTKPAFIIAHDPTGNVAKTYELRAMPTTYLIDRNGQVVMTHMGFRSTDTDKLEATIQSLLEE</sequence>
<feature type="domain" description="Thioredoxin" evidence="1">
    <location>
        <begin position="20"/>
        <end position="161"/>
    </location>
</feature>
<dbReference type="GO" id="GO:0016491">
    <property type="term" value="F:oxidoreductase activity"/>
    <property type="evidence" value="ECO:0007669"/>
    <property type="project" value="InterPro"/>
</dbReference>
<protein>
    <submittedName>
        <fullName evidence="2">Thioredoxin family protein</fullName>
    </submittedName>
</protein>
<proteinExistence type="predicted"/>
<dbReference type="InterPro" id="IPR013740">
    <property type="entry name" value="Redoxin"/>
</dbReference>
<dbReference type="InterPro" id="IPR013766">
    <property type="entry name" value="Thioredoxin_domain"/>
</dbReference>
<dbReference type="Pfam" id="PF08534">
    <property type="entry name" value="Redoxin"/>
    <property type="match status" value="1"/>
</dbReference>
<dbReference type="EMBL" id="UOFV01000056">
    <property type="protein sequence ID" value="VAW95422.1"/>
    <property type="molecule type" value="Genomic_DNA"/>
</dbReference>
<evidence type="ECO:0000313" key="2">
    <source>
        <dbReference type="EMBL" id="VAW95422.1"/>
    </source>
</evidence>
<evidence type="ECO:0000259" key="1">
    <source>
        <dbReference type="PROSITE" id="PS51352"/>
    </source>
</evidence>
<gene>
    <name evidence="2" type="ORF">MNBD_GAMMA19-1804</name>
</gene>
<dbReference type="InterPro" id="IPR036249">
    <property type="entry name" value="Thioredoxin-like_sf"/>
</dbReference>